<keyword evidence="1" id="KW-1133">Transmembrane helix</keyword>
<evidence type="ECO:0000313" key="3">
    <source>
        <dbReference type="Proteomes" id="UP001523550"/>
    </source>
</evidence>
<dbReference type="RefSeq" id="WP_253447770.1">
    <property type="nucleotide sequence ID" value="NZ_JALJYF010000002.1"/>
</dbReference>
<evidence type="ECO:0000256" key="1">
    <source>
        <dbReference type="SAM" id="Phobius"/>
    </source>
</evidence>
<name>A0ABT1G860_9GAMM</name>
<keyword evidence="3" id="KW-1185">Reference proteome</keyword>
<keyword evidence="1" id="KW-0472">Membrane</keyword>
<protein>
    <recommendedName>
        <fullName evidence="4">Nitrogen fixation protein FixH</fullName>
    </recommendedName>
</protein>
<proteinExistence type="predicted"/>
<dbReference type="Pfam" id="PF05751">
    <property type="entry name" value="FixH"/>
    <property type="match status" value="1"/>
</dbReference>
<sequence length="172" mass="19490">MKGLKKDDDHQPAWRQFWFWFVLAPPMASIVVGLSLVYTAVTQGDDKVVDDYYDAGRAIHREFDRERRAAELGLDAYLAVDREDGRITLRLAGADEPPEQLTLHLSHATHAGRDLALTLEADASGLYRGETGQPVYGRHYIRLEPLDQEWRINATLDIGDSQLDILTSERDQ</sequence>
<accession>A0ABT1G860</accession>
<dbReference type="EMBL" id="JALJYF010000002">
    <property type="protein sequence ID" value="MCP1727499.1"/>
    <property type="molecule type" value="Genomic_DNA"/>
</dbReference>
<dbReference type="InterPro" id="IPR008620">
    <property type="entry name" value="FixH"/>
</dbReference>
<organism evidence="2 3">
    <name type="scientific">Natronospira proteinivora</name>
    <dbReference type="NCBI Taxonomy" id="1807133"/>
    <lineage>
        <taxon>Bacteria</taxon>
        <taxon>Pseudomonadati</taxon>
        <taxon>Pseudomonadota</taxon>
        <taxon>Gammaproteobacteria</taxon>
        <taxon>Natronospirales</taxon>
        <taxon>Natronospiraceae</taxon>
        <taxon>Natronospira</taxon>
    </lineage>
</organism>
<evidence type="ECO:0000313" key="2">
    <source>
        <dbReference type="EMBL" id="MCP1727499.1"/>
    </source>
</evidence>
<evidence type="ECO:0008006" key="4">
    <source>
        <dbReference type="Google" id="ProtNLM"/>
    </source>
</evidence>
<keyword evidence="1" id="KW-0812">Transmembrane</keyword>
<feature type="transmembrane region" description="Helical" evidence="1">
    <location>
        <begin position="17"/>
        <end position="38"/>
    </location>
</feature>
<reference evidence="2 3" key="1">
    <citation type="submission" date="2022-03" db="EMBL/GenBank/DDBJ databases">
        <title>Genomic Encyclopedia of Type Strains, Phase III (KMG-III): the genomes of soil and plant-associated and newly described type strains.</title>
        <authorList>
            <person name="Whitman W."/>
        </authorList>
    </citation>
    <scope>NUCLEOTIDE SEQUENCE [LARGE SCALE GENOMIC DNA]</scope>
    <source>
        <strain evidence="2 3">BSker1</strain>
    </source>
</reference>
<comment type="caution">
    <text evidence="2">The sequence shown here is derived from an EMBL/GenBank/DDBJ whole genome shotgun (WGS) entry which is preliminary data.</text>
</comment>
<gene>
    <name evidence="2" type="ORF">J2T60_001499</name>
</gene>
<dbReference type="Proteomes" id="UP001523550">
    <property type="component" value="Unassembled WGS sequence"/>
</dbReference>